<evidence type="ECO:0000313" key="3">
    <source>
        <dbReference type="Proteomes" id="UP000642284"/>
    </source>
</evidence>
<sequence length="331" mass="35476">MNSFSWSGRTVLVTGAEGFIGSTLVDLLVEQGARVRALVHYKPYGDKGHLARYLGGSEVEMLAGDVRDGGRVLDAVAGCDTVFHLAALIGIPYSYDSPGAYVQTNVVGTENILEACRHHGVRRLVHTSTSEVYGTARTVPIGEDHPLQPQSPYSASKIGADMMALSHHNAFGLPVAVVRPFNTYGPRQSARAVIPTILAQLHAGAREIKLGSLTPTRDFTYVTDTARGFLAVGASDRAVGEVVNLGCGREIAIGDLARELIAASGSSAEVVVDPARLRPAASEVERLLSDNSRAREWAGWKPEVSLREGLVRTSEWVAANLSLFDAERYQV</sequence>
<feature type="domain" description="NAD(P)-binding" evidence="1">
    <location>
        <begin position="12"/>
        <end position="310"/>
    </location>
</feature>
<name>A0ABR7S7L4_9ACTN</name>
<dbReference type="InterPro" id="IPR045869">
    <property type="entry name" value="Arna-like_SDR_e"/>
</dbReference>
<proteinExistence type="predicted"/>
<dbReference type="InterPro" id="IPR036291">
    <property type="entry name" value="NAD(P)-bd_dom_sf"/>
</dbReference>
<evidence type="ECO:0000313" key="2">
    <source>
        <dbReference type="EMBL" id="MBC9711408.1"/>
    </source>
</evidence>
<dbReference type="PANTHER" id="PTHR43000">
    <property type="entry name" value="DTDP-D-GLUCOSE 4,6-DEHYDRATASE-RELATED"/>
    <property type="match status" value="1"/>
</dbReference>
<dbReference type="Pfam" id="PF16363">
    <property type="entry name" value="GDP_Man_Dehyd"/>
    <property type="match status" value="1"/>
</dbReference>
<dbReference type="SUPFAM" id="SSF51735">
    <property type="entry name" value="NAD(P)-binding Rossmann-fold domains"/>
    <property type="match status" value="1"/>
</dbReference>
<dbReference type="EMBL" id="JACTVJ010000002">
    <property type="protein sequence ID" value="MBC9711408.1"/>
    <property type="molecule type" value="Genomic_DNA"/>
</dbReference>
<evidence type="ECO:0000259" key="1">
    <source>
        <dbReference type="Pfam" id="PF16363"/>
    </source>
</evidence>
<dbReference type="Gene3D" id="3.40.50.720">
    <property type="entry name" value="NAD(P)-binding Rossmann-like Domain"/>
    <property type="match status" value="1"/>
</dbReference>
<keyword evidence="3" id="KW-1185">Reference proteome</keyword>
<dbReference type="CDD" id="cd05257">
    <property type="entry name" value="Arna_like_SDR_e"/>
    <property type="match status" value="1"/>
</dbReference>
<comment type="caution">
    <text evidence="2">The sequence shown here is derived from an EMBL/GenBank/DDBJ whole genome shotgun (WGS) entry which is preliminary data.</text>
</comment>
<protein>
    <submittedName>
        <fullName evidence="2">GDP-mannose 4,6-dehydratase</fullName>
    </submittedName>
</protein>
<dbReference type="Proteomes" id="UP000642284">
    <property type="component" value="Unassembled WGS sequence"/>
</dbReference>
<dbReference type="InterPro" id="IPR016040">
    <property type="entry name" value="NAD(P)-bd_dom"/>
</dbReference>
<organism evidence="2 3">
    <name type="scientific">Streptomyces polyasparticus</name>
    <dbReference type="NCBI Taxonomy" id="2767826"/>
    <lineage>
        <taxon>Bacteria</taxon>
        <taxon>Bacillati</taxon>
        <taxon>Actinomycetota</taxon>
        <taxon>Actinomycetes</taxon>
        <taxon>Kitasatosporales</taxon>
        <taxon>Streptomycetaceae</taxon>
        <taxon>Streptomyces</taxon>
    </lineage>
</organism>
<gene>
    <name evidence="2" type="ORF">H9Y04_02330</name>
</gene>
<accession>A0ABR7S7L4</accession>
<reference evidence="2 3" key="1">
    <citation type="submission" date="2020-08" db="EMBL/GenBank/DDBJ databases">
        <title>Genemic of Streptomyces polyaspartic.</title>
        <authorList>
            <person name="Liu W."/>
        </authorList>
    </citation>
    <scope>NUCLEOTIDE SEQUENCE [LARGE SCALE GENOMIC DNA]</scope>
    <source>
        <strain evidence="2 3">TRM66268-LWL</strain>
    </source>
</reference>
<dbReference type="RefSeq" id="WP_187811942.1">
    <property type="nucleotide sequence ID" value="NZ_JACTVJ010000002.1"/>
</dbReference>